<keyword evidence="1" id="KW-0812">Transmembrane</keyword>
<feature type="transmembrane region" description="Helical" evidence="1">
    <location>
        <begin position="277"/>
        <end position="301"/>
    </location>
</feature>
<feature type="transmembrane region" description="Helical" evidence="1">
    <location>
        <begin position="247"/>
        <end position="265"/>
    </location>
</feature>
<reference evidence="3 4" key="1">
    <citation type="submission" date="2021-07" db="EMBL/GenBank/DDBJ databases">
        <title>Shewanella sp. nov, isolated from SCS.</title>
        <authorList>
            <person name="Cao W.R."/>
        </authorList>
    </citation>
    <scope>NUCLEOTIDE SEQUENCE [LARGE SCALE GENOMIC DNA]</scope>
    <source>
        <strain evidence="3 4">NR704-98</strain>
    </source>
</reference>
<dbReference type="GO" id="GO:0016746">
    <property type="term" value="F:acyltransferase activity"/>
    <property type="evidence" value="ECO:0007669"/>
    <property type="project" value="UniProtKB-KW"/>
</dbReference>
<feature type="transmembrane region" description="Helical" evidence="1">
    <location>
        <begin position="307"/>
        <end position="325"/>
    </location>
</feature>
<dbReference type="Pfam" id="PF01757">
    <property type="entry name" value="Acyl_transf_3"/>
    <property type="match status" value="1"/>
</dbReference>
<keyword evidence="3" id="KW-0808">Transferase</keyword>
<sequence length="361" mass="41593">MDTRFYEIDILRFLSALAVVIFHYTYTGYMEGFATIADFPQLREFTKYGYVGINFFFIISGFVIFMSIEDSNASRFVASRFSRLFPAYWCALVLTTMITLLIGDETFSVTLTQFFANITMLNPLFGQSSIDSAYWTLFIELQFYFAVLLVMQLKLGHYFPHLVAITLIGSTLALFSDWAATVDMWHGIFPHWSGYFAVGCLFYLTKRDGLNKAKGTLLLVGYLFVLKQSTLFGDLMSQWFAIEFNSGVLVFLNSLFFFSFCITSLCKSHPFRFKACYLLGVLTYPLYLIHQHIGYMIFNYFGSQHNIGWIIAITIAVMLLLAYVIHRCFEVTLGPAFKQLSMQWLDKLTHSVHRTRTIKAK</sequence>
<evidence type="ECO:0000313" key="4">
    <source>
        <dbReference type="Proteomes" id="UP001195963"/>
    </source>
</evidence>
<comment type="caution">
    <text evidence="3">The sequence shown here is derived from an EMBL/GenBank/DDBJ whole genome shotgun (WGS) entry which is preliminary data.</text>
</comment>
<keyword evidence="4" id="KW-1185">Reference proteome</keyword>
<gene>
    <name evidence="3" type="ORF">K0625_10130</name>
</gene>
<evidence type="ECO:0000313" key="3">
    <source>
        <dbReference type="EMBL" id="MBW8184031.1"/>
    </source>
</evidence>
<dbReference type="Proteomes" id="UP001195963">
    <property type="component" value="Unassembled WGS sequence"/>
</dbReference>
<feature type="transmembrane region" description="Helical" evidence="1">
    <location>
        <begin position="158"/>
        <end position="176"/>
    </location>
</feature>
<dbReference type="PANTHER" id="PTHR23028">
    <property type="entry name" value="ACETYLTRANSFERASE"/>
    <property type="match status" value="1"/>
</dbReference>
<feature type="transmembrane region" description="Helical" evidence="1">
    <location>
        <begin position="217"/>
        <end position="241"/>
    </location>
</feature>
<dbReference type="InterPro" id="IPR002656">
    <property type="entry name" value="Acyl_transf_3_dom"/>
</dbReference>
<dbReference type="InterPro" id="IPR050879">
    <property type="entry name" value="Acyltransferase_3"/>
</dbReference>
<feature type="transmembrane region" description="Helical" evidence="1">
    <location>
        <begin position="81"/>
        <end position="102"/>
    </location>
</feature>
<feature type="domain" description="Acyltransferase 3" evidence="2">
    <location>
        <begin position="6"/>
        <end position="326"/>
    </location>
</feature>
<keyword evidence="3" id="KW-0012">Acyltransferase</keyword>
<dbReference type="EMBL" id="JAHZST010000006">
    <property type="protein sequence ID" value="MBW8184031.1"/>
    <property type="molecule type" value="Genomic_DNA"/>
</dbReference>
<accession>A0ABS7E2W0</accession>
<feature type="transmembrane region" description="Helical" evidence="1">
    <location>
        <begin position="188"/>
        <end position="205"/>
    </location>
</feature>
<keyword evidence="1" id="KW-0472">Membrane</keyword>
<dbReference type="RefSeq" id="WP_220109582.1">
    <property type="nucleotide sequence ID" value="NZ_JAHZST010000006.1"/>
</dbReference>
<feature type="transmembrane region" description="Helical" evidence="1">
    <location>
        <begin position="132"/>
        <end position="151"/>
    </location>
</feature>
<name>A0ABS7E2W0_9GAMM</name>
<feature type="transmembrane region" description="Helical" evidence="1">
    <location>
        <begin position="12"/>
        <end position="29"/>
    </location>
</feature>
<keyword evidence="1" id="KW-1133">Transmembrane helix</keyword>
<protein>
    <submittedName>
        <fullName evidence="3">Acyltransferase</fullName>
    </submittedName>
</protein>
<evidence type="ECO:0000259" key="2">
    <source>
        <dbReference type="Pfam" id="PF01757"/>
    </source>
</evidence>
<dbReference type="PANTHER" id="PTHR23028:SF53">
    <property type="entry name" value="ACYL_TRANSF_3 DOMAIN-CONTAINING PROTEIN"/>
    <property type="match status" value="1"/>
</dbReference>
<evidence type="ECO:0000256" key="1">
    <source>
        <dbReference type="SAM" id="Phobius"/>
    </source>
</evidence>
<feature type="transmembrane region" description="Helical" evidence="1">
    <location>
        <begin position="49"/>
        <end position="69"/>
    </location>
</feature>
<proteinExistence type="predicted"/>
<organism evidence="3 4">
    <name type="scientific">Shewanella nanhaiensis</name>
    <dbReference type="NCBI Taxonomy" id="2864872"/>
    <lineage>
        <taxon>Bacteria</taxon>
        <taxon>Pseudomonadati</taxon>
        <taxon>Pseudomonadota</taxon>
        <taxon>Gammaproteobacteria</taxon>
        <taxon>Alteromonadales</taxon>
        <taxon>Shewanellaceae</taxon>
        <taxon>Shewanella</taxon>
    </lineage>
</organism>